<dbReference type="EMBL" id="JAAVJL010000001">
    <property type="protein sequence ID" value="NMF56499.1"/>
    <property type="molecule type" value="Genomic_DNA"/>
</dbReference>
<reference evidence="1 2" key="1">
    <citation type="submission" date="2020-03" db="EMBL/GenBank/DDBJ databases">
        <title>Draft Genome Sequence of 2-Methylisoborneol Producing Pseudanabaena yagii Strain GIHE-NHR1 Isolated from North Han River in South Korea.</title>
        <authorList>
            <person name="Jeong J."/>
        </authorList>
    </citation>
    <scope>NUCLEOTIDE SEQUENCE [LARGE SCALE GENOMIC DNA]</scope>
    <source>
        <strain evidence="1 2">GIHE-NHR1</strain>
    </source>
</reference>
<accession>A0ABX1LNS4</accession>
<sequence>MEEKQILIESFSLDEEVDFKNKFSRMLIEKDKYDCIAVWDSNTPVALIVYSRENSYELSVPILRVSYKSLSETLTRHIVWSTINLAVSEGRNFTRINESPIDDFVIRVIQDAGFYCIDGNWIKINSKITKSTVEVSEHLINISLDLTEEYKSICRRFSDNLRSNDKSNPDSIFDLEKLLYPTKIVDTNIPNFIIPIKPHWAKELFDEELARESLFGASKSELALNWESVYYRSTKSTPVNFSCPARILWYVSSDKDGAYASKTSKICACSTLDEVAIGNSKELYLKFQRLGIFKMEDIKSISKNSRNEIMAIRFSNTEIFINPISLDKIHEVLASKAQIQSPRLVTNEAFFKIYSLGTAI</sequence>
<dbReference type="Proteomes" id="UP000738376">
    <property type="component" value="Unassembled WGS sequence"/>
</dbReference>
<organism evidence="1 2">
    <name type="scientific">Pseudanabaena yagii GIHE-NHR1</name>
    <dbReference type="NCBI Taxonomy" id="2722753"/>
    <lineage>
        <taxon>Bacteria</taxon>
        <taxon>Bacillati</taxon>
        <taxon>Cyanobacteriota</taxon>
        <taxon>Cyanophyceae</taxon>
        <taxon>Pseudanabaenales</taxon>
        <taxon>Pseudanabaenaceae</taxon>
        <taxon>Pseudanabaena</taxon>
        <taxon>Pseudanabaena yagii</taxon>
    </lineage>
</organism>
<evidence type="ECO:0000313" key="2">
    <source>
        <dbReference type="Proteomes" id="UP000738376"/>
    </source>
</evidence>
<proteinExistence type="predicted"/>
<keyword evidence="2" id="KW-1185">Reference proteome</keyword>
<protein>
    <submittedName>
        <fullName evidence="1">Uncharacterized protein</fullName>
    </submittedName>
</protein>
<dbReference type="RefSeq" id="WP_169361637.1">
    <property type="nucleotide sequence ID" value="NZ_JAAVJL010000001.1"/>
</dbReference>
<evidence type="ECO:0000313" key="1">
    <source>
        <dbReference type="EMBL" id="NMF56499.1"/>
    </source>
</evidence>
<name>A0ABX1LNS4_9CYAN</name>
<gene>
    <name evidence="1" type="ORF">HC246_00260</name>
</gene>
<comment type="caution">
    <text evidence="1">The sequence shown here is derived from an EMBL/GenBank/DDBJ whole genome shotgun (WGS) entry which is preliminary data.</text>
</comment>